<dbReference type="InterPro" id="IPR002293">
    <property type="entry name" value="AA/rel_permease1"/>
</dbReference>
<feature type="transmembrane region" description="Helical" evidence="6">
    <location>
        <begin position="378"/>
        <end position="398"/>
    </location>
</feature>
<feature type="transmembrane region" description="Helical" evidence="6">
    <location>
        <begin position="410"/>
        <end position="429"/>
    </location>
</feature>
<feature type="transmembrane region" description="Helical" evidence="6">
    <location>
        <begin position="352"/>
        <end position="372"/>
    </location>
</feature>
<feature type="transmembrane region" description="Helical" evidence="6">
    <location>
        <begin position="435"/>
        <end position="453"/>
    </location>
</feature>
<evidence type="ECO:0000256" key="6">
    <source>
        <dbReference type="SAM" id="Phobius"/>
    </source>
</evidence>
<evidence type="ECO:0000256" key="3">
    <source>
        <dbReference type="ARBA" id="ARBA00022692"/>
    </source>
</evidence>
<dbReference type="PANTHER" id="PTHR42770">
    <property type="entry name" value="AMINO ACID TRANSPORTER-RELATED"/>
    <property type="match status" value="1"/>
</dbReference>
<feature type="transmembrane region" description="Helical" evidence="6">
    <location>
        <begin position="134"/>
        <end position="157"/>
    </location>
</feature>
<feature type="transmembrane region" description="Helical" evidence="6">
    <location>
        <begin position="103"/>
        <end position="128"/>
    </location>
</feature>
<organism evidence="7 8">
    <name type="scientific">Arthrobacter wenxiniae</name>
    <dbReference type="NCBI Taxonomy" id="2713570"/>
    <lineage>
        <taxon>Bacteria</taxon>
        <taxon>Bacillati</taxon>
        <taxon>Actinomycetota</taxon>
        <taxon>Actinomycetes</taxon>
        <taxon>Micrococcales</taxon>
        <taxon>Micrococcaceae</taxon>
        <taxon>Arthrobacter</taxon>
    </lineage>
</organism>
<comment type="caution">
    <text evidence="7">The sequence shown here is derived from an EMBL/GenBank/DDBJ whole genome shotgun (WGS) entry which is preliminary data.</text>
</comment>
<gene>
    <name evidence="7" type="ORF">G6034_18630</name>
</gene>
<evidence type="ECO:0000256" key="5">
    <source>
        <dbReference type="ARBA" id="ARBA00023136"/>
    </source>
</evidence>
<reference evidence="7 8" key="1">
    <citation type="submission" date="2020-02" db="EMBL/GenBank/DDBJ databases">
        <title>Genome sequence of strain AETb3-4.</title>
        <authorList>
            <person name="Gao J."/>
            <person name="Zhang X."/>
        </authorList>
    </citation>
    <scope>NUCLEOTIDE SEQUENCE [LARGE SCALE GENOMIC DNA]</scope>
    <source>
        <strain evidence="7 8">AETb3-4</strain>
    </source>
</reference>
<protein>
    <submittedName>
        <fullName evidence="7">APC family permease</fullName>
    </submittedName>
</protein>
<dbReference type="InterPro" id="IPR050367">
    <property type="entry name" value="APC_superfamily"/>
</dbReference>
<keyword evidence="4 6" id="KW-1133">Transmembrane helix</keyword>
<evidence type="ECO:0000256" key="4">
    <source>
        <dbReference type="ARBA" id="ARBA00022989"/>
    </source>
</evidence>
<dbReference type="Gene3D" id="1.20.1740.10">
    <property type="entry name" value="Amino acid/polyamine transporter I"/>
    <property type="match status" value="1"/>
</dbReference>
<feature type="transmembrane region" description="Helical" evidence="6">
    <location>
        <begin position="164"/>
        <end position="188"/>
    </location>
</feature>
<evidence type="ECO:0000313" key="7">
    <source>
        <dbReference type="EMBL" id="NVM96886.1"/>
    </source>
</evidence>
<dbReference type="Pfam" id="PF13520">
    <property type="entry name" value="AA_permease_2"/>
    <property type="match status" value="1"/>
</dbReference>
<evidence type="ECO:0000256" key="2">
    <source>
        <dbReference type="ARBA" id="ARBA00022475"/>
    </source>
</evidence>
<feature type="transmembrane region" description="Helical" evidence="6">
    <location>
        <begin position="33"/>
        <end position="54"/>
    </location>
</feature>
<feature type="transmembrane region" description="Helical" evidence="6">
    <location>
        <begin position="296"/>
        <end position="321"/>
    </location>
</feature>
<keyword evidence="8" id="KW-1185">Reference proteome</keyword>
<comment type="subcellular location">
    <subcellularLocation>
        <location evidence="1">Cell membrane</location>
        <topology evidence="1">Multi-pass membrane protein</topology>
    </subcellularLocation>
</comment>
<feature type="transmembrane region" description="Helical" evidence="6">
    <location>
        <begin position="208"/>
        <end position="229"/>
    </location>
</feature>
<dbReference type="Proteomes" id="UP000543556">
    <property type="component" value="Unassembled WGS sequence"/>
</dbReference>
<evidence type="ECO:0000256" key="1">
    <source>
        <dbReference type="ARBA" id="ARBA00004651"/>
    </source>
</evidence>
<keyword evidence="5 6" id="KW-0472">Membrane</keyword>
<keyword evidence="3 6" id="KW-0812">Transmembrane</keyword>
<dbReference type="GO" id="GO:0005886">
    <property type="term" value="C:plasma membrane"/>
    <property type="evidence" value="ECO:0007669"/>
    <property type="project" value="UniProtKB-SubCell"/>
</dbReference>
<sequence length="486" mass="51300">MEEIVTRIEIGENVERRAYKQELHRSLGLWENISLVVSAVTPATGAFIIAPVLFTLTGTGAPLTFVIAAAMGLALAFCWAELGCAYPIAGGDYTFVARILGRPAGFVSLILSGPVQAVLIPAVVALGIGQYVGVIFNVNTNILAAVIILLGAAVAIWGVRLSAIAVGALLAIELLAVVFVGALGLFHVQRPISTLFQPLITNPDGTTQTLTIGALVAGIAVASFAYNGFQGALLYSEETTGSRRNVARSVFIALGVAVACEVLPVAMAILASPSLADLSASPNAWQYFLTSIGGDTFNTIISLGIAIAVLNAVVALMPFFARILYSSGRDMAWPAPMSKALASVHPRWGTPWVSTIVVGVAGAVLVLFTDVATLSTCVGAVLCVEFILVAASAIVSRLKDKTTDRPYRMPLWPAAPIVAIVMSVVVLTQQTSSDLLVAGGIVVISLAYYLVYLRPRRRTHMLMLDPVRPIEALTQRRHRPNADVND</sequence>
<name>A0A7Y7IL53_9MICC</name>
<feature type="transmembrane region" description="Helical" evidence="6">
    <location>
        <begin position="250"/>
        <end position="276"/>
    </location>
</feature>
<dbReference type="AlphaFoldDB" id="A0A7Y7IL53"/>
<dbReference type="EMBL" id="JAAMFM010000044">
    <property type="protein sequence ID" value="NVM96886.1"/>
    <property type="molecule type" value="Genomic_DNA"/>
</dbReference>
<keyword evidence="2" id="KW-1003">Cell membrane</keyword>
<evidence type="ECO:0000313" key="8">
    <source>
        <dbReference type="Proteomes" id="UP000543556"/>
    </source>
</evidence>
<feature type="transmembrane region" description="Helical" evidence="6">
    <location>
        <begin position="60"/>
        <end position="82"/>
    </location>
</feature>
<dbReference type="PANTHER" id="PTHR42770:SF7">
    <property type="entry name" value="MEMBRANE PROTEIN"/>
    <property type="match status" value="1"/>
</dbReference>
<dbReference type="GO" id="GO:0022857">
    <property type="term" value="F:transmembrane transporter activity"/>
    <property type="evidence" value="ECO:0007669"/>
    <property type="project" value="InterPro"/>
</dbReference>
<accession>A0A7Y7IL53</accession>
<proteinExistence type="predicted"/>
<dbReference type="PIRSF" id="PIRSF006060">
    <property type="entry name" value="AA_transporter"/>
    <property type="match status" value="1"/>
</dbReference>